<evidence type="ECO:0000256" key="2">
    <source>
        <dbReference type="SAM" id="MobiDB-lite"/>
    </source>
</evidence>
<dbReference type="InterPro" id="IPR002142">
    <property type="entry name" value="Peptidase_S49"/>
</dbReference>
<dbReference type="Pfam" id="PF01343">
    <property type="entry name" value="Peptidase_S49"/>
    <property type="match status" value="1"/>
</dbReference>
<proteinExistence type="inferred from homology"/>
<dbReference type="InterPro" id="IPR033855">
    <property type="entry name" value="Protein_C"/>
</dbReference>
<comment type="caution">
    <text evidence="4">The sequence shown here is derived from an EMBL/GenBank/DDBJ whole genome shotgun (WGS) entry which is preliminary data.</text>
</comment>
<comment type="similarity">
    <text evidence="1">Belongs to the peptidase S49 family.</text>
</comment>
<dbReference type="CDD" id="cd07022">
    <property type="entry name" value="S49_Sppa_36K_type"/>
    <property type="match status" value="1"/>
</dbReference>
<dbReference type="GO" id="GO:0006508">
    <property type="term" value="P:proteolysis"/>
    <property type="evidence" value="ECO:0007669"/>
    <property type="project" value="InterPro"/>
</dbReference>
<keyword evidence="5" id="KW-1185">Reference proteome</keyword>
<evidence type="ECO:0000256" key="1">
    <source>
        <dbReference type="ARBA" id="ARBA00008683"/>
    </source>
</evidence>
<evidence type="ECO:0000313" key="5">
    <source>
        <dbReference type="Proteomes" id="UP000316727"/>
    </source>
</evidence>
<organism evidence="4 5">
    <name type="scientific">Pontibacter mangrovi</name>
    <dbReference type="NCBI Taxonomy" id="2589816"/>
    <lineage>
        <taxon>Bacteria</taxon>
        <taxon>Pseudomonadati</taxon>
        <taxon>Bacteroidota</taxon>
        <taxon>Cytophagia</taxon>
        <taxon>Cytophagales</taxon>
        <taxon>Hymenobacteraceae</taxon>
        <taxon>Pontibacter</taxon>
    </lineage>
</organism>
<dbReference type="PANTHER" id="PTHR42987:SF4">
    <property type="entry name" value="PROTEASE SOHB-RELATED"/>
    <property type="match status" value="1"/>
</dbReference>
<reference evidence="4 5" key="1">
    <citation type="submission" date="2019-06" db="EMBL/GenBank/DDBJ databases">
        <title>A novel bacterium of genus Pontibacter, isolated from marine sediment.</title>
        <authorList>
            <person name="Huang H."/>
            <person name="Mo K."/>
            <person name="Hu Y."/>
        </authorList>
    </citation>
    <scope>NUCLEOTIDE SEQUENCE [LARGE SCALE GENOMIC DNA]</scope>
    <source>
        <strain evidence="4 5">HB172049</strain>
    </source>
</reference>
<dbReference type="RefSeq" id="WP_140621589.1">
    <property type="nucleotide sequence ID" value="NZ_VFRQ01000005.1"/>
</dbReference>
<evidence type="ECO:0000313" key="4">
    <source>
        <dbReference type="EMBL" id="TPE43966.1"/>
    </source>
</evidence>
<dbReference type="GO" id="GO:0008233">
    <property type="term" value="F:peptidase activity"/>
    <property type="evidence" value="ECO:0007669"/>
    <property type="project" value="InterPro"/>
</dbReference>
<dbReference type="PANTHER" id="PTHR42987">
    <property type="entry name" value="PEPTIDASE S49"/>
    <property type="match status" value="1"/>
</dbReference>
<feature type="region of interest" description="Disordered" evidence="2">
    <location>
        <begin position="394"/>
        <end position="436"/>
    </location>
</feature>
<gene>
    <name evidence="4" type="ORF">FJM65_11110</name>
</gene>
<dbReference type="Proteomes" id="UP000316727">
    <property type="component" value="Unassembled WGS sequence"/>
</dbReference>
<evidence type="ECO:0000259" key="3">
    <source>
        <dbReference type="Pfam" id="PF01343"/>
    </source>
</evidence>
<dbReference type="InterPro" id="IPR029045">
    <property type="entry name" value="ClpP/crotonase-like_dom_sf"/>
</dbReference>
<sequence>MLQIITDTRAWALESRYFSQVEATVLRLVQEGSISTENFTSQKKEDLPLPTVQGVAADTVSAATPFAVFEAASGDLNYNSEQEVKVALIPVRGAMTKYGGMCSYGTKDIRSWLASAVNNPNIGAIVLVGDTPGGAVDGTEDLAADIKKARETKPVVGFIDGLVASAGYWVFSQADHIFINSETTSWVGSIGTLCVHVNQSEFLKRQGLEVTYITADKSVDKVKGNSMSALDEEALAMFKADLNTINETFLSTVKAGRGSKLADEKQWGTAKVFNGKDGKALGLVDAIGSLEDAIRKAAQLAQAKPSSSRKPKSNHNSEMKFESFKSNYPMLSAALTAMGIFSASTESVAVDEQFLANAEAAVAAAQAATATAEAAQKVAEDKLTTATASVDSLTTERDGLKEQVSTLETWKKEAEGKKSPKEDESNSQGAKAMSPYNAYAQRFKGKAE</sequence>
<feature type="domain" description="Peptidase S49" evidence="3">
    <location>
        <begin position="149"/>
        <end position="303"/>
    </location>
</feature>
<dbReference type="Gene3D" id="3.90.226.10">
    <property type="entry name" value="2-enoyl-CoA Hydratase, Chain A, domain 1"/>
    <property type="match status" value="1"/>
</dbReference>
<accession>A0A501WEH8</accession>
<name>A0A501WEH8_9BACT</name>
<dbReference type="AlphaFoldDB" id="A0A501WEH8"/>
<protein>
    <submittedName>
        <fullName evidence="4">S49 family peptidase</fullName>
    </submittedName>
</protein>
<feature type="compositionally biased region" description="Basic and acidic residues" evidence="2">
    <location>
        <begin position="409"/>
        <end position="424"/>
    </location>
</feature>
<dbReference type="SUPFAM" id="SSF52096">
    <property type="entry name" value="ClpP/crotonase"/>
    <property type="match status" value="1"/>
</dbReference>
<dbReference type="OrthoDB" id="869112at2"/>
<dbReference type="EMBL" id="VFRQ01000005">
    <property type="protein sequence ID" value="TPE43966.1"/>
    <property type="molecule type" value="Genomic_DNA"/>
</dbReference>